<dbReference type="InterPro" id="IPR036775">
    <property type="entry name" value="DNA_pol_Y-fam_lit_finger_sf"/>
</dbReference>
<dbReference type="GO" id="GO:0035861">
    <property type="term" value="C:site of double-strand break"/>
    <property type="evidence" value="ECO:0007669"/>
    <property type="project" value="TreeGrafter"/>
</dbReference>
<accession>A0A4Y7JYA7</accession>
<comment type="subcellular location">
    <subcellularLocation>
        <location evidence="3">Nucleus</location>
    </subcellularLocation>
</comment>
<proteinExistence type="inferred from homology"/>
<gene>
    <name evidence="16" type="ORF">C5167_008722</name>
</gene>
<keyword evidence="9" id="KW-0227">DNA damage</keyword>
<evidence type="ECO:0000256" key="14">
    <source>
        <dbReference type="ARBA" id="ARBA00049244"/>
    </source>
</evidence>
<evidence type="ECO:0000256" key="5">
    <source>
        <dbReference type="ARBA" id="ARBA00012417"/>
    </source>
</evidence>
<dbReference type="AlphaFoldDB" id="A0A4Y7JYA7"/>
<feature type="domain" description="UmuC" evidence="15">
    <location>
        <begin position="14"/>
        <end position="253"/>
    </location>
</feature>
<dbReference type="SUPFAM" id="SSF100879">
    <property type="entry name" value="Lesion bypass DNA polymerase (Y-family), little finger domain"/>
    <property type="match status" value="1"/>
</dbReference>
<dbReference type="GO" id="GO:0005657">
    <property type="term" value="C:replication fork"/>
    <property type="evidence" value="ECO:0007669"/>
    <property type="project" value="TreeGrafter"/>
</dbReference>
<comment type="similarity">
    <text evidence="4">Belongs to the DNA polymerase type-Y family.</text>
</comment>
<dbReference type="PANTHER" id="PTHR45873">
    <property type="entry name" value="DNA POLYMERASE ETA"/>
    <property type="match status" value="1"/>
</dbReference>
<comment type="cofactor">
    <cofactor evidence="1">
        <name>Mn(2+)</name>
        <dbReference type="ChEBI" id="CHEBI:29035"/>
    </cofactor>
</comment>
<reference evidence="16 17" key="1">
    <citation type="journal article" date="2018" name="Science">
        <title>The opium poppy genome and morphinan production.</title>
        <authorList>
            <person name="Guo L."/>
            <person name="Winzer T."/>
            <person name="Yang X."/>
            <person name="Li Y."/>
            <person name="Ning Z."/>
            <person name="He Z."/>
            <person name="Teodor R."/>
            <person name="Lu Y."/>
            <person name="Bowser T.A."/>
            <person name="Graham I.A."/>
            <person name="Ye K."/>
        </authorList>
    </citation>
    <scope>NUCLEOTIDE SEQUENCE [LARGE SCALE GENOMIC DNA]</scope>
    <source>
        <strain evidence="17">cv. HN1</strain>
        <tissue evidence="16">Leaves</tissue>
    </source>
</reference>
<dbReference type="FunFam" id="3.30.1490.100:FF:000006">
    <property type="entry name" value="DNA polymerase eta"/>
    <property type="match status" value="1"/>
</dbReference>
<evidence type="ECO:0000313" key="17">
    <source>
        <dbReference type="Proteomes" id="UP000316621"/>
    </source>
</evidence>
<evidence type="ECO:0000256" key="4">
    <source>
        <dbReference type="ARBA" id="ARBA00010945"/>
    </source>
</evidence>
<keyword evidence="7" id="KW-0548">Nucleotidyltransferase</keyword>
<comment type="catalytic activity">
    <reaction evidence="14">
        <text>DNA(n) + a 2'-deoxyribonucleoside 5'-triphosphate = DNA(n+1) + diphosphate</text>
        <dbReference type="Rhea" id="RHEA:22508"/>
        <dbReference type="Rhea" id="RHEA-COMP:17339"/>
        <dbReference type="Rhea" id="RHEA-COMP:17340"/>
        <dbReference type="ChEBI" id="CHEBI:33019"/>
        <dbReference type="ChEBI" id="CHEBI:61560"/>
        <dbReference type="ChEBI" id="CHEBI:173112"/>
        <dbReference type="EC" id="2.7.7.7"/>
    </reaction>
</comment>
<dbReference type="GO" id="GO:0042276">
    <property type="term" value="P:error-prone translesion synthesis"/>
    <property type="evidence" value="ECO:0007669"/>
    <property type="project" value="EnsemblPlants"/>
</dbReference>
<protein>
    <recommendedName>
        <fullName evidence="13">DNA polymerase eta</fullName>
        <ecNumber evidence="5">2.7.7.7</ecNumber>
    </recommendedName>
</protein>
<dbReference type="GO" id="GO:0010224">
    <property type="term" value="P:response to UV-B"/>
    <property type="evidence" value="ECO:0007669"/>
    <property type="project" value="EnsemblPlants"/>
</dbReference>
<organism evidence="16 17">
    <name type="scientific">Papaver somniferum</name>
    <name type="common">Opium poppy</name>
    <dbReference type="NCBI Taxonomy" id="3469"/>
    <lineage>
        <taxon>Eukaryota</taxon>
        <taxon>Viridiplantae</taxon>
        <taxon>Streptophyta</taxon>
        <taxon>Embryophyta</taxon>
        <taxon>Tracheophyta</taxon>
        <taxon>Spermatophyta</taxon>
        <taxon>Magnoliopsida</taxon>
        <taxon>Ranunculales</taxon>
        <taxon>Papaveraceae</taxon>
        <taxon>Papaveroideae</taxon>
        <taxon>Papaver</taxon>
    </lineage>
</organism>
<evidence type="ECO:0000256" key="3">
    <source>
        <dbReference type="ARBA" id="ARBA00004123"/>
    </source>
</evidence>
<evidence type="ECO:0000259" key="15">
    <source>
        <dbReference type="PROSITE" id="PS50173"/>
    </source>
</evidence>
<dbReference type="FunFam" id="3.30.70.270:FF:000029">
    <property type="entry name" value="DNA polymerase eta"/>
    <property type="match status" value="1"/>
</dbReference>
<dbReference type="Proteomes" id="UP000316621">
    <property type="component" value="Chromosome 6"/>
</dbReference>
<dbReference type="Gene3D" id="1.10.150.20">
    <property type="entry name" value="5' to 3' exonuclease, C-terminal subdomain"/>
    <property type="match status" value="1"/>
</dbReference>
<dbReference type="FunFam" id="3.40.1170.60:FF:000003">
    <property type="entry name" value="DNA polymerase eta"/>
    <property type="match status" value="1"/>
</dbReference>
<evidence type="ECO:0000256" key="13">
    <source>
        <dbReference type="ARBA" id="ARBA00044975"/>
    </source>
</evidence>
<sequence>MPVARPEPSDARIIAHVDMDCFYVQVEQRNRPELKGLPTAVVQYNSWKGGGLIAVSYEARKYGVKRSMRGDEAKEVCSQINLVQVPVARGKADLNIYRNAGSEVVSILAKRGRCERASIDEVYLDLTDAAETMLSESPPEDLEAIDEEALKSHVLGLSENKNDKQEDVRKWLCRNDADHRDRLLACGAIIVAELRMQVLKDTGFTCSAGVAHNKMLAKLASPMNKPAQQTVIPFAAVKGLLASLPIKKMKLLGGKLGTALQSELGVDTVGDLLQFSEDKLQERYGINTGTWLWNIARGINGDEVEGRLLPKSHGCGKTFPGRQALKSIAAVESWLNDLSEELSERIQSDLEQNKRVAQTLTLHASAYKTNESDSQRKFSSKSCPLRYGTMKIQEDALKLFRSAICEFLGSNRIETHENKHNAWGVSALSLSANKILATPSGTCSILRFFQSAEPSSTSSNHVTGEEIIQGTESFQAFEAEQMTLALEDRTNSFENSGSVQEIQIIEKPNSKGKCSISSMLRSCDSSSSEKDCNEIIHDTIPFSSSASESYLDVNKNSDSKSTCLKAETGINYAKPSAGRDEQKRVAVNEKVEKLTNFSDTDGTCSILNFFRPLGQSCSSSQQLGSMLAPSGAGNCSEQDCVATKEEGSSLFQETTWAESAGPRLRRDGRRRETWNNFNIEEIDPSVIDELPQEIQDEVRGWLRPLKHSKAMNSKVSNIARYFLPAKDT</sequence>
<dbReference type="Gramene" id="RZC65032">
    <property type="protein sequence ID" value="RZC65032"/>
    <property type="gene ID" value="C5167_008722"/>
</dbReference>
<dbReference type="Gene3D" id="3.40.1170.60">
    <property type="match status" value="1"/>
</dbReference>
<evidence type="ECO:0000256" key="11">
    <source>
        <dbReference type="ARBA" id="ARBA00023204"/>
    </source>
</evidence>
<name>A0A4Y7JYA7_PAPSO</name>
<evidence type="ECO:0000256" key="9">
    <source>
        <dbReference type="ARBA" id="ARBA00022763"/>
    </source>
</evidence>
<dbReference type="EMBL" id="CM010720">
    <property type="protein sequence ID" value="RZC65032.1"/>
    <property type="molecule type" value="Genomic_DNA"/>
</dbReference>
<dbReference type="GO" id="GO:0003684">
    <property type="term" value="F:damaged DNA binding"/>
    <property type="evidence" value="ECO:0007669"/>
    <property type="project" value="InterPro"/>
</dbReference>
<dbReference type="Pfam" id="PF11799">
    <property type="entry name" value="IMS_C"/>
    <property type="match status" value="1"/>
</dbReference>
<dbReference type="Pfam" id="PF00817">
    <property type="entry name" value="IMS"/>
    <property type="match status" value="1"/>
</dbReference>
<keyword evidence="6" id="KW-0808">Transferase</keyword>
<dbReference type="GO" id="GO:0006281">
    <property type="term" value="P:DNA repair"/>
    <property type="evidence" value="ECO:0007669"/>
    <property type="project" value="UniProtKB-KW"/>
</dbReference>
<evidence type="ECO:0000256" key="2">
    <source>
        <dbReference type="ARBA" id="ARBA00001946"/>
    </source>
</evidence>
<dbReference type="GO" id="GO:0003887">
    <property type="term" value="F:DNA-directed DNA polymerase activity"/>
    <property type="evidence" value="ECO:0007669"/>
    <property type="project" value="UniProtKB-EC"/>
</dbReference>
<dbReference type="InterPro" id="IPR043502">
    <property type="entry name" value="DNA/RNA_pol_sf"/>
</dbReference>
<dbReference type="Gene3D" id="3.30.1490.100">
    <property type="entry name" value="DNA polymerase, Y-family, little finger domain"/>
    <property type="match status" value="1"/>
</dbReference>
<dbReference type="PANTHER" id="PTHR45873:SF1">
    <property type="entry name" value="DNA POLYMERASE ETA"/>
    <property type="match status" value="1"/>
</dbReference>
<dbReference type="GO" id="GO:0009650">
    <property type="term" value="P:UV protection"/>
    <property type="evidence" value="ECO:0007669"/>
    <property type="project" value="EnsemblPlants"/>
</dbReference>
<evidence type="ECO:0000256" key="8">
    <source>
        <dbReference type="ARBA" id="ARBA00022723"/>
    </source>
</evidence>
<evidence type="ECO:0000256" key="7">
    <source>
        <dbReference type="ARBA" id="ARBA00022695"/>
    </source>
</evidence>
<evidence type="ECO:0000256" key="6">
    <source>
        <dbReference type="ARBA" id="ARBA00022679"/>
    </source>
</evidence>
<dbReference type="InterPro" id="IPR043128">
    <property type="entry name" value="Rev_trsase/Diguanyl_cyclase"/>
</dbReference>
<dbReference type="STRING" id="3469.A0A4Y7JYA7"/>
<dbReference type="EC" id="2.7.7.7" evidence="5"/>
<dbReference type="InterPro" id="IPR017961">
    <property type="entry name" value="DNA_pol_Y-fam_little_finger"/>
</dbReference>
<dbReference type="SUPFAM" id="SSF56672">
    <property type="entry name" value="DNA/RNA polymerases"/>
    <property type="match status" value="1"/>
</dbReference>
<dbReference type="GO" id="GO:0005634">
    <property type="term" value="C:nucleus"/>
    <property type="evidence" value="ECO:0007669"/>
    <property type="project" value="UniProtKB-SubCell"/>
</dbReference>
<dbReference type="PIRSF" id="PIRSF036603">
    <property type="entry name" value="DPol_eta"/>
    <property type="match status" value="1"/>
</dbReference>
<dbReference type="PROSITE" id="PS50173">
    <property type="entry name" value="UMUC"/>
    <property type="match status" value="1"/>
</dbReference>
<dbReference type="Gene3D" id="3.30.70.270">
    <property type="match status" value="1"/>
</dbReference>
<dbReference type="FunFam" id="1.10.150.20:FF:000014">
    <property type="entry name" value="Polymerase (DNA directed), eta"/>
    <property type="match status" value="1"/>
</dbReference>
<keyword evidence="8" id="KW-0479">Metal-binding</keyword>
<dbReference type="GO" id="GO:0046872">
    <property type="term" value="F:metal ion binding"/>
    <property type="evidence" value="ECO:0007669"/>
    <property type="project" value="UniProtKB-KW"/>
</dbReference>
<keyword evidence="10" id="KW-0460">Magnesium</keyword>
<evidence type="ECO:0000256" key="1">
    <source>
        <dbReference type="ARBA" id="ARBA00001936"/>
    </source>
</evidence>
<evidence type="ECO:0000256" key="10">
    <source>
        <dbReference type="ARBA" id="ARBA00022842"/>
    </source>
</evidence>
<dbReference type="InterPro" id="IPR001126">
    <property type="entry name" value="UmuC"/>
</dbReference>
<dbReference type="OMA" id="YARACKK"/>
<keyword evidence="11" id="KW-0234">DNA repair</keyword>
<evidence type="ECO:0000313" key="16">
    <source>
        <dbReference type="EMBL" id="RZC65032.1"/>
    </source>
</evidence>
<dbReference type="Pfam" id="PF21704">
    <property type="entry name" value="POLH-Rev1_HhH"/>
    <property type="match status" value="1"/>
</dbReference>
<keyword evidence="12" id="KW-0539">Nucleus</keyword>
<dbReference type="InterPro" id="IPR052230">
    <property type="entry name" value="DNA_polymerase_eta"/>
</dbReference>
<comment type="cofactor">
    <cofactor evidence="2">
        <name>Mg(2+)</name>
        <dbReference type="ChEBI" id="CHEBI:18420"/>
    </cofactor>
</comment>
<evidence type="ECO:0000256" key="12">
    <source>
        <dbReference type="ARBA" id="ARBA00023242"/>
    </source>
</evidence>
<keyword evidence="17" id="KW-1185">Reference proteome</keyword>